<dbReference type="InterPro" id="IPR029058">
    <property type="entry name" value="AB_hydrolase_fold"/>
</dbReference>
<feature type="region of interest" description="Disordered" evidence="1">
    <location>
        <begin position="205"/>
        <end position="224"/>
    </location>
</feature>
<organism evidence="2 3">
    <name type="scientific">Marinobacter daepoensis</name>
    <dbReference type="NCBI Taxonomy" id="262077"/>
    <lineage>
        <taxon>Bacteria</taxon>
        <taxon>Pseudomonadati</taxon>
        <taxon>Pseudomonadota</taxon>
        <taxon>Gammaproteobacteria</taxon>
        <taxon>Pseudomonadales</taxon>
        <taxon>Marinobacteraceae</taxon>
        <taxon>Marinobacter</taxon>
    </lineage>
</organism>
<name>A0ABS3BCW5_9GAMM</name>
<dbReference type="Gene3D" id="3.40.50.1820">
    <property type="entry name" value="alpha/beta hydrolase"/>
    <property type="match status" value="1"/>
</dbReference>
<dbReference type="SUPFAM" id="SSF53474">
    <property type="entry name" value="alpha/beta-Hydrolases"/>
    <property type="match status" value="1"/>
</dbReference>
<feature type="compositionally biased region" description="Basic and acidic residues" evidence="1">
    <location>
        <begin position="25"/>
        <end position="36"/>
    </location>
</feature>
<keyword evidence="3" id="KW-1185">Reference proteome</keyword>
<dbReference type="EMBL" id="JAFKDB010000008">
    <property type="protein sequence ID" value="MBN7769658.1"/>
    <property type="molecule type" value="Genomic_DNA"/>
</dbReference>
<accession>A0ABS3BCW5</accession>
<gene>
    <name evidence="2" type="ORF">JYP53_07065</name>
</gene>
<protein>
    <recommendedName>
        <fullName evidence="4">Bacterial virulence factor lipase N-terminal domain-containing protein</fullName>
    </recommendedName>
</protein>
<evidence type="ECO:0008006" key="4">
    <source>
        <dbReference type="Google" id="ProtNLM"/>
    </source>
</evidence>
<dbReference type="PROSITE" id="PS51257">
    <property type="entry name" value="PROKAR_LIPOPROTEIN"/>
    <property type="match status" value="1"/>
</dbReference>
<dbReference type="Proteomes" id="UP000664344">
    <property type="component" value="Unassembled WGS sequence"/>
</dbReference>
<comment type="caution">
    <text evidence="2">The sequence shown here is derived from an EMBL/GenBank/DDBJ whole genome shotgun (WGS) entry which is preliminary data.</text>
</comment>
<reference evidence="2 3" key="1">
    <citation type="submission" date="2021-02" db="EMBL/GenBank/DDBJ databases">
        <title>PHA producing bacteria isolated from coastal sediment in Guangdong, Shenzhen.</title>
        <authorList>
            <person name="Zheng W."/>
            <person name="Yu S."/>
            <person name="Huang Y."/>
        </authorList>
    </citation>
    <scope>NUCLEOTIDE SEQUENCE [LARGE SCALE GENOMIC DNA]</scope>
    <source>
        <strain evidence="2 3">TN21-5</strain>
    </source>
</reference>
<evidence type="ECO:0000313" key="2">
    <source>
        <dbReference type="EMBL" id="MBN7769658.1"/>
    </source>
</evidence>
<evidence type="ECO:0000256" key="1">
    <source>
        <dbReference type="SAM" id="MobiDB-lite"/>
    </source>
</evidence>
<evidence type="ECO:0000313" key="3">
    <source>
        <dbReference type="Proteomes" id="UP000664344"/>
    </source>
</evidence>
<proteinExistence type="predicted"/>
<dbReference type="RefSeq" id="WP_206557087.1">
    <property type="nucleotide sequence ID" value="NZ_JAFKDB010000008.1"/>
</dbReference>
<sequence>MFKKTLISLAVASSLGLTGCFDNGSDSRNENPKPEYADTDSLSGKTYPFFAPGASRLPVPNDLLYSGTVDGTFNLDVDDKSTPPEVALNQLSGASTVAPIVILTSGQLDESAGNVQIGKNVHLIELAYASGDPVQGLGAGESPTLEIALSGPANMPKVRAEVETLGGTSAIRILPLEPLKPGKRYVVVVTNGVKDINGEPIIQDPSYSNLTAEGTKDNPGAELPSQDLLPVRTLINKLWEPIAINYAKAIGQPLTEEQIALSYSFTTSKDEKVLQYIAEPASWFEDQLTGFLSVSAAKSAIEAGASDYASIKSTVDGTIAGFPSDSIKTALAPAFDAPPPLGCQGATGQVAVSCVSVALATSLSPLLPTPTTSNRGADDFTLGAPTGVGLVSAVANKVYKEVNTLLGGNAPTVLAVQGTVSLPYYLGATAETVGAKAWKADNNLATSLNSKFESINLKIPQGVKGEGGQFLSEVVNTIFPFPAKETDVDVPVLIIYPQIPNTRGVVQFQHGITTDRSAALTFGTALAALGYTVVAIDQPLHGVDSFTQEDQELLARTLLLAANPSFTDTDIAGLTALILAEDQATLAAQVGDPNTATSLINTVKYAGSTIPGIAASDDKERHFGLSESGELFINLLNFTNTRDNVRQSAVDQMNLRMSLNDLDLSQLGGASLNGSNFYLAGHSLGTITGTPFAASVNANQVPAPGVTDNDISGISLLTPGAGIVRMLENSPAFAPSIIAGLANASTPVPQNTPNYSTFLNVFQAAMDSADPINFIDNLRAGNAGVYNAIVQGDLVIPNAADEKRWGIEPLEGTLPGELAGQQVMVDVDSFPAPLAGSYPLVGLGEGLDAAGIESSPFFFSIEGYQDEEGNLGHGTPVSAQPAQAFAEMVLGTDSVFSPVP</sequence>
<feature type="region of interest" description="Disordered" evidence="1">
    <location>
        <begin position="21"/>
        <end position="40"/>
    </location>
</feature>